<keyword evidence="6 9" id="KW-0505">Motor protein</keyword>
<evidence type="ECO:0000256" key="4">
    <source>
        <dbReference type="ARBA" id="ARBA00022840"/>
    </source>
</evidence>
<organism evidence="14 15">
    <name type="scientific">Caenorhabditis auriculariae</name>
    <dbReference type="NCBI Taxonomy" id="2777116"/>
    <lineage>
        <taxon>Eukaryota</taxon>
        <taxon>Metazoa</taxon>
        <taxon>Ecdysozoa</taxon>
        <taxon>Nematoda</taxon>
        <taxon>Chromadorea</taxon>
        <taxon>Rhabditida</taxon>
        <taxon>Rhabditina</taxon>
        <taxon>Rhabditomorpha</taxon>
        <taxon>Rhabditoidea</taxon>
        <taxon>Rhabditidae</taxon>
        <taxon>Peloderinae</taxon>
        <taxon>Caenorhabditis</taxon>
    </lineage>
</organism>
<proteinExistence type="inferred from homology"/>
<dbReference type="InterPro" id="IPR001609">
    <property type="entry name" value="Myosin_head_motor_dom-like"/>
</dbReference>
<comment type="similarity">
    <text evidence="1 9">Belongs to the TRAFAC class myosin-kinesin ATPase superfamily. Myosin family.</text>
</comment>
<comment type="caution">
    <text evidence="14">The sequence shown here is derived from an EMBL/GenBank/DDBJ whole genome shotgun (WGS) entry which is preliminary data.</text>
</comment>
<dbReference type="Gene3D" id="3.40.850.10">
    <property type="entry name" value="Kinesin motor domain"/>
    <property type="match status" value="1"/>
</dbReference>
<evidence type="ECO:0000259" key="11">
    <source>
        <dbReference type="PROSITE" id="PS50002"/>
    </source>
</evidence>
<dbReference type="GO" id="GO:0005886">
    <property type="term" value="C:plasma membrane"/>
    <property type="evidence" value="ECO:0007669"/>
    <property type="project" value="TreeGrafter"/>
</dbReference>
<evidence type="ECO:0000256" key="2">
    <source>
        <dbReference type="ARBA" id="ARBA00022443"/>
    </source>
</evidence>
<evidence type="ECO:0000313" key="14">
    <source>
        <dbReference type="EMBL" id="CAD6184828.1"/>
    </source>
</evidence>
<evidence type="ECO:0000256" key="9">
    <source>
        <dbReference type="PROSITE-ProRule" id="PRU00782"/>
    </source>
</evidence>
<dbReference type="GO" id="GO:0060972">
    <property type="term" value="P:left/right pattern formation"/>
    <property type="evidence" value="ECO:0007669"/>
    <property type="project" value="UniProtKB-ARBA"/>
</dbReference>
<dbReference type="GO" id="GO:0005737">
    <property type="term" value="C:cytoplasm"/>
    <property type="evidence" value="ECO:0007669"/>
    <property type="project" value="TreeGrafter"/>
</dbReference>
<dbReference type="GO" id="GO:0005902">
    <property type="term" value="C:microvillus"/>
    <property type="evidence" value="ECO:0007669"/>
    <property type="project" value="TreeGrafter"/>
</dbReference>
<dbReference type="PANTHER" id="PTHR13140:SF729">
    <property type="entry name" value="UNCONVENTIONAL MYOSIN-IE"/>
    <property type="match status" value="1"/>
</dbReference>
<keyword evidence="3 9" id="KW-0547">Nucleotide-binding</keyword>
<feature type="domain" description="SH3" evidence="11">
    <location>
        <begin position="1027"/>
        <end position="1083"/>
    </location>
</feature>
<evidence type="ECO:0000256" key="8">
    <source>
        <dbReference type="PROSITE-ProRule" id="PRU00192"/>
    </source>
</evidence>
<dbReference type="InterPro" id="IPR036072">
    <property type="entry name" value="MYSc_Myo1"/>
</dbReference>
<dbReference type="GO" id="GO:0051015">
    <property type="term" value="F:actin filament binding"/>
    <property type="evidence" value="ECO:0007669"/>
    <property type="project" value="TreeGrafter"/>
</dbReference>
<evidence type="ECO:0000256" key="1">
    <source>
        <dbReference type="ARBA" id="ARBA00008314"/>
    </source>
</evidence>
<gene>
    <name evidence="14" type="ORF">CAUJ_LOCUS747</name>
</gene>
<dbReference type="FunFam" id="2.30.30.40:FF:000072">
    <property type="entry name" value="Unconventional Myosin IB"/>
    <property type="match status" value="1"/>
</dbReference>
<feature type="compositionally biased region" description="Polar residues" evidence="10">
    <location>
        <begin position="999"/>
        <end position="1008"/>
    </location>
</feature>
<dbReference type="GO" id="GO:0000146">
    <property type="term" value="F:microfilament motor activity"/>
    <property type="evidence" value="ECO:0007669"/>
    <property type="project" value="TreeGrafter"/>
</dbReference>
<feature type="domain" description="Myosin motor" evidence="12">
    <location>
        <begin position="14"/>
        <end position="689"/>
    </location>
</feature>
<dbReference type="FunFam" id="3.40.850.10:FF:000101">
    <property type="entry name" value="Slow myosin heavy chain 2"/>
    <property type="match status" value="1"/>
</dbReference>
<feature type="compositionally biased region" description="Basic residues" evidence="10">
    <location>
        <begin position="946"/>
        <end position="955"/>
    </location>
</feature>
<dbReference type="GO" id="GO:0006897">
    <property type="term" value="P:endocytosis"/>
    <property type="evidence" value="ECO:0007669"/>
    <property type="project" value="TreeGrafter"/>
</dbReference>
<evidence type="ECO:0000256" key="6">
    <source>
        <dbReference type="ARBA" id="ARBA00023175"/>
    </source>
</evidence>
<dbReference type="FunFam" id="1.20.58.530:FF:000007">
    <property type="entry name" value="Myosin IE"/>
    <property type="match status" value="1"/>
</dbReference>
<feature type="binding site" evidence="9">
    <location>
        <begin position="107"/>
        <end position="114"/>
    </location>
    <ligand>
        <name>ATP</name>
        <dbReference type="ChEBI" id="CHEBI:30616"/>
    </ligand>
</feature>
<evidence type="ECO:0000256" key="10">
    <source>
        <dbReference type="SAM" id="MobiDB-lite"/>
    </source>
</evidence>
<dbReference type="Proteomes" id="UP000835052">
    <property type="component" value="Unassembled WGS sequence"/>
</dbReference>
<evidence type="ECO:0000256" key="3">
    <source>
        <dbReference type="ARBA" id="ARBA00022741"/>
    </source>
</evidence>
<dbReference type="Gene3D" id="1.20.58.530">
    <property type="match status" value="1"/>
</dbReference>
<dbReference type="PRINTS" id="PR00193">
    <property type="entry name" value="MYOSINHEAVY"/>
</dbReference>
<dbReference type="CDD" id="cd01378">
    <property type="entry name" value="MYSc_Myo1"/>
    <property type="match status" value="1"/>
</dbReference>
<dbReference type="Gene3D" id="1.20.120.720">
    <property type="entry name" value="Myosin VI head, motor domain, U50 subdomain"/>
    <property type="match status" value="1"/>
</dbReference>
<dbReference type="PROSITE" id="PS51456">
    <property type="entry name" value="MYOSIN_MOTOR"/>
    <property type="match status" value="1"/>
</dbReference>
<feature type="compositionally biased region" description="Polar residues" evidence="10">
    <location>
        <begin position="956"/>
        <end position="969"/>
    </location>
</feature>
<dbReference type="GO" id="GO:0005524">
    <property type="term" value="F:ATP binding"/>
    <property type="evidence" value="ECO:0007669"/>
    <property type="project" value="UniProtKB-UniRule"/>
</dbReference>
<dbReference type="InterPro" id="IPR036028">
    <property type="entry name" value="SH3-like_dom_sf"/>
</dbReference>
<dbReference type="Gene3D" id="1.10.10.820">
    <property type="match status" value="1"/>
</dbReference>
<dbReference type="Pfam" id="PF06017">
    <property type="entry name" value="Myosin_TH1"/>
    <property type="match status" value="1"/>
</dbReference>
<feature type="domain" description="TH1" evidence="13">
    <location>
        <begin position="727"/>
        <end position="919"/>
    </location>
</feature>
<sequence length="1083" mass="122724">MAFHWQSKVNVQHVGVDDMVLLPKLGDQAIVDNLKKRLLANSIFTYIGPVLISVNPFKQMPYFTEKDMEQYQGAAQYENPPHIYALADNMYRNMMIDNESQCVIISGESGAGKTVAAKYIMNYISRISGGGPKVQHVKDVILQSNPLLEAFGNSATVRNWNSSRFGKYVEIIFSRGGEPIGGKLTNFLLEKSRVVHQNSGDRNFHIFYQLCAGADTNLRSTLGIGELSYYNYLNISGVYKAQDTDDGKDFQNTLHAMKVVGLSDEQQLEILRLVSAVLHIGNITFVENDNFASVQSEDYLEFPAFLLGLTSEQISAKLTGRKMESRWGNKTEEIHMKLNVEQASFTRDAWVKAIYSRMFDFLVSSINSAMHVPSTSSSDLSMGILDIYGFEIFDNNGFEQFCINFVNEKLQQIFIELTLKAEQEEYVREGIKWTEIDYFNNKIVCDLIETKRPPGIMSLVDDTCAQNHGQSEGVDRQMLVQLSKTFSSHPHFLPGSDSFLIRHYAGDVTYNIDGFCDRNRDVLYSDLILLMQQSNNSFVRSLFPDVVDTSGGKRPTTFSTKIRNQANVLVESLMKCSPHYVRCIKPNETKRPGDWDEKRVQHQVEYLGLKENIRVRRAGFAYRRAFDKFVWRYAILTQETWPSCRGPPAQACEIICRSVNIDQSQYQMGKTKIFIKNPESLFLLEETRERKYDGFARVIQKAWRQHIAHKRHAKQKEAASDLMFGKKERRRYSLNRNFVGDYIGLEHHPALQSLVGKRQRVDFAHTVNKYDRQFKTSKLDMLVTPLHLTLIGRQKVKKGADKGKLLEIIKRQIDLTKIQSIGLSPYQDDFIVIYVKDDFTSLLETPFKTEFCTALSKRYKEKTNGGTLHLDFRPTHTITLKKTRFGGGTRTVQFVCDGSQTAAPVLKSSGKTLTVTVGKGLPNTTRPSMDRPAGGYTPRRDQLRTSTRKAPRHPTHASNPPSSIGSVPLQTVPSSIVDRQPSNAYQNELRNAIGAGSALRSTQNQPAQRNAEPPKRGPKPPPPAKPKLLPVVVALYSYDAQDTDELSFSINEEIELMNKDPSGWWQGRIGTRIGLFPGNYVRE</sequence>
<keyword evidence="2 8" id="KW-0728">SH3 domain</keyword>
<evidence type="ECO:0000256" key="5">
    <source>
        <dbReference type="ARBA" id="ARBA00023123"/>
    </source>
</evidence>
<dbReference type="FunFam" id="1.10.10.820:FF:000001">
    <property type="entry name" value="Myosin heavy chain"/>
    <property type="match status" value="1"/>
</dbReference>
<dbReference type="PROSITE" id="PS50002">
    <property type="entry name" value="SH3"/>
    <property type="match status" value="1"/>
</dbReference>
<dbReference type="Gene3D" id="2.30.30.40">
    <property type="entry name" value="SH3 Domains"/>
    <property type="match status" value="1"/>
</dbReference>
<dbReference type="Gene3D" id="1.20.5.4820">
    <property type="match status" value="1"/>
</dbReference>
<accession>A0A8S1GQ43</accession>
<evidence type="ECO:0000256" key="7">
    <source>
        <dbReference type="ARBA" id="ARBA00023203"/>
    </source>
</evidence>
<dbReference type="Pfam" id="PF00063">
    <property type="entry name" value="Myosin_head"/>
    <property type="match status" value="1"/>
</dbReference>
<evidence type="ECO:0000259" key="12">
    <source>
        <dbReference type="PROSITE" id="PS51456"/>
    </source>
</evidence>
<feature type="region of interest" description="Disordered" evidence="10">
    <location>
        <begin position="998"/>
        <end position="1027"/>
    </location>
</feature>
<evidence type="ECO:0000313" key="15">
    <source>
        <dbReference type="Proteomes" id="UP000835052"/>
    </source>
</evidence>
<dbReference type="AlphaFoldDB" id="A0A8S1GQ43"/>
<keyword evidence="7 9" id="KW-0009">Actin-binding</keyword>
<dbReference type="SMART" id="SM00242">
    <property type="entry name" value="MYSc"/>
    <property type="match status" value="1"/>
</dbReference>
<feature type="region of interest" description="Actin-binding" evidence="9">
    <location>
        <begin position="566"/>
        <end position="588"/>
    </location>
</feature>
<dbReference type="Pfam" id="PF00018">
    <property type="entry name" value="SH3_1"/>
    <property type="match status" value="1"/>
</dbReference>
<dbReference type="InterPro" id="IPR001452">
    <property type="entry name" value="SH3_domain"/>
</dbReference>
<dbReference type="OrthoDB" id="6108017at2759"/>
<keyword evidence="5 9" id="KW-0518">Myosin</keyword>
<dbReference type="SMART" id="SM00326">
    <property type="entry name" value="SH3"/>
    <property type="match status" value="1"/>
</dbReference>
<dbReference type="InterPro" id="IPR010926">
    <property type="entry name" value="Myosin_TH1"/>
</dbReference>
<dbReference type="InterPro" id="IPR036961">
    <property type="entry name" value="Kinesin_motor_dom_sf"/>
</dbReference>
<dbReference type="PROSITE" id="PS51757">
    <property type="entry name" value="TH1"/>
    <property type="match status" value="1"/>
</dbReference>
<dbReference type="InterPro" id="IPR027417">
    <property type="entry name" value="P-loop_NTPase"/>
</dbReference>
<dbReference type="SUPFAM" id="SSF52540">
    <property type="entry name" value="P-loop containing nucleoside triphosphate hydrolases"/>
    <property type="match status" value="1"/>
</dbReference>
<dbReference type="GO" id="GO:0007015">
    <property type="term" value="P:actin filament organization"/>
    <property type="evidence" value="ECO:0007669"/>
    <property type="project" value="TreeGrafter"/>
</dbReference>
<dbReference type="GO" id="GO:0016459">
    <property type="term" value="C:myosin complex"/>
    <property type="evidence" value="ECO:0007669"/>
    <property type="project" value="UniProtKB-KW"/>
</dbReference>
<protein>
    <submittedName>
        <fullName evidence="14">Uncharacterized protein</fullName>
    </submittedName>
</protein>
<dbReference type="PRINTS" id="PR00452">
    <property type="entry name" value="SH3DOMAIN"/>
</dbReference>
<keyword evidence="4 9" id="KW-0067">ATP-binding</keyword>
<dbReference type="EMBL" id="CAJGYM010000001">
    <property type="protein sequence ID" value="CAD6184828.1"/>
    <property type="molecule type" value="Genomic_DNA"/>
</dbReference>
<reference evidence="14" key="1">
    <citation type="submission" date="2020-10" db="EMBL/GenBank/DDBJ databases">
        <authorList>
            <person name="Kikuchi T."/>
        </authorList>
    </citation>
    <scope>NUCLEOTIDE SEQUENCE</scope>
    <source>
        <strain evidence="14">NKZ352</strain>
    </source>
</reference>
<feature type="region of interest" description="Disordered" evidence="10">
    <location>
        <begin position="916"/>
        <end position="969"/>
    </location>
</feature>
<dbReference type="PANTHER" id="PTHR13140">
    <property type="entry name" value="MYOSIN"/>
    <property type="match status" value="1"/>
</dbReference>
<dbReference type="SUPFAM" id="SSF50044">
    <property type="entry name" value="SH3-domain"/>
    <property type="match status" value="1"/>
</dbReference>
<name>A0A8S1GQ43_9PELO</name>
<evidence type="ECO:0000259" key="13">
    <source>
        <dbReference type="PROSITE" id="PS51757"/>
    </source>
</evidence>
<keyword evidence="15" id="KW-1185">Reference proteome</keyword>